<protein>
    <submittedName>
        <fullName evidence="2">Uncharacterized protein</fullName>
    </submittedName>
</protein>
<sequence>MKIKIRKQVVLAGQVVRIGEVVEASPADANILIGSDLAEVYNEPPEVEQPVKPKRRRKATNDDSKSGD</sequence>
<feature type="compositionally biased region" description="Basic and acidic residues" evidence="1">
    <location>
        <begin position="59"/>
        <end position="68"/>
    </location>
</feature>
<name>K7YQ30_9CAUD</name>
<evidence type="ECO:0000313" key="2">
    <source>
        <dbReference type="EMBL" id="AFX83902.1"/>
    </source>
</evidence>
<dbReference type="EMBL" id="JX536274">
    <property type="protein sequence ID" value="AFX83902.1"/>
    <property type="molecule type" value="Genomic_DNA"/>
</dbReference>
<reference evidence="2" key="1">
    <citation type="journal article" date="2013" name="Appl. Environ. Microbiol.">
        <title>Reconstruction of novel cyanobacterial siphovirus genomes from mediterranean metagenomic fosmids.</title>
        <authorList>
            <person name="Mizuno C.M."/>
            <person name="Rodriguez-Valera F."/>
            <person name="Garcia-Heredia I."/>
            <person name="Martin-Cuadrado A.B."/>
            <person name="Ghai R."/>
        </authorList>
    </citation>
    <scope>NUCLEOTIDE SEQUENCE</scope>
</reference>
<accession>K7YQ30</accession>
<organism evidence="2">
    <name type="scientific">uncultured Mediterranean phage MEDS5 group</name>
    <dbReference type="NCBI Taxonomy" id="1262075"/>
    <lineage>
        <taxon>Viruses</taxon>
        <taxon>Duplodnaviria</taxon>
        <taxon>Heunggongvirae</taxon>
        <taxon>Uroviricota</taxon>
        <taxon>Caudoviricetes</taxon>
        <taxon>environmental samples</taxon>
    </lineage>
</organism>
<proteinExistence type="predicted"/>
<feature type="region of interest" description="Disordered" evidence="1">
    <location>
        <begin position="43"/>
        <end position="68"/>
    </location>
</feature>
<gene>
    <name evidence="2" type="ORF">MedDCM-OCT-S15-C5-cds5</name>
</gene>
<evidence type="ECO:0000256" key="1">
    <source>
        <dbReference type="SAM" id="MobiDB-lite"/>
    </source>
</evidence>